<dbReference type="Pfam" id="PF07221">
    <property type="entry name" value="GlcNAc_2-epim"/>
    <property type="match status" value="1"/>
</dbReference>
<protein>
    <recommendedName>
        <fullName evidence="4">Cellobiose 2-epimerase</fullName>
        <shortName evidence="4">CE</shortName>
        <ecNumber evidence="4">5.1.3.11</ecNumber>
    </recommendedName>
</protein>
<reference evidence="5 6" key="1">
    <citation type="journal article" date="2015" name="Microbes Environ.">
        <title>Distribution and evolution of nitrogen fixation genes in the phylum bacteroidetes.</title>
        <authorList>
            <person name="Inoue J."/>
            <person name="Oshima K."/>
            <person name="Suda W."/>
            <person name="Sakamoto M."/>
            <person name="Iino T."/>
            <person name="Noda S."/>
            <person name="Hongoh Y."/>
            <person name="Hattori M."/>
            <person name="Ohkuma M."/>
        </authorList>
    </citation>
    <scope>NUCLEOTIDE SEQUENCE [LARGE SCALE GENOMIC DNA]</scope>
    <source>
        <strain evidence="5">JCM 15548</strain>
    </source>
</reference>
<comment type="similarity">
    <text evidence="4">Belongs to the cellobiose 2-epimerase family.</text>
</comment>
<evidence type="ECO:0000256" key="2">
    <source>
        <dbReference type="ARBA" id="ARBA00008558"/>
    </source>
</evidence>
<comment type="caution">
    <text evidence="5">The sequence shown here is derived from an EMBL/GenBank/DDBJ whole genome shotgun (WGS) entry which is preliminary data.</text>
</comment>
<dbReference type="InterPro" id="IPR008928">
    <property type="entry name" value="6-hairpin_glycosidase_sf"/>
</dbReference>
<proteinExistence type="inferred from homology"/>
<dbReference type="AlphaFoldDB" id="A0A0E9LSZ2"/>
<dbReference type="EMBL" id="BAZW01000002">
    <property type="protein sequence ID" value="GAO28359.1"/>
    <property type="molecule type" value="Genomic_DNA"/>
</dbReference>
<dbReference type="Proteomes" id="UP000032900">
    <property type="component" value="Unassembled WGS sequence"/>
</dbReference>
<dbReference type="GO" id="GO:0005975">
    <property type="term" value="P:carbohydrate metabolic process"/>
    <property type="evidence" value="ECO:0007669"/>
    <property type="project" value="InterPro"/>
</dbReference>
<keyword evidence="3 4" id="KW-0413">Isomerase</keyword>
<evidence type="ECO:0000256" key="3">
    <source>
        <dbReference type="ARBA" id="ARBA00023235"/>
    </source>
</evidence>
<evidence type="ECO:0000313" key="6">
    <source>
        <dbReference type="Proteomes" id="UP000032900"/>
    </source>
</evidence>
<evidence type="ECO:0000256" key="1">
    <source>
        <dbReference type="ARBA" id="ARBA00001470"/>
    </source>
</evidence>
<dbReference type="InterPro" id="IPR012341">
    <property type="entry name" value="6hp_glycosidase-like_sf"/>
</dbReference>
<gene>
    <name evidence="5" type="ORF">JCM15548_1443</name>
</gene>
<dbReference type="RefSeq" id="WP_062122185.1">
    <property type="nucleotide sequence ID" value="NZ_BAZW01000002.1"/>
</dbReference>
<comment type="function">
    <text evidence="4">Catalyzes the reversible epimerization of cellobiose to 4-O-beta-D-glucopyranosyl-D-mannose (Glc-Man).</text>
</comment>
<dbReference type="EC" id="5.1.3.11" evidence="4"/>
<dbReference type="PANTHER" id="PTHR15108">
    <property type="entry name" value="N-ACYLGLUCOSAMINE-2-EPIMERASE"/>
    <property type="match status" value="1"/>
</dbReference>
<comment type="catalytic activity">
    <reaction evidence="1 4">
        <text>D-cellobiose = beta-D-glucosyl-(1-&gt;4)-D-mannopyranose</text>
        <dbReference type="Rhea" id="RHEA:23384"/>
        <dbReference type="ChEBI" id="CHEBI:17057"/>
        <dbReference type="ChEBI" id="CHEBI:47931"/>
        <dbReference type="EC" id="5.1.3.11"/>
    </reaction>
</comment>
<evidence type="ECO:0000313" key="5">
    <source>
        <dbReference type="EMBL" id="GAO28359.1"/>
    </source>
</evidence>
<evidence type="ECO:0000256" key="4">
    <source>
        <dbReference type="HAMAP-Rule" id="MF_00929"/>
    </source>
</evidence>
<dbReference type="STRING" id="1236989.JCM15548_1443"/>
<sequence>MQALSHTFKTSLIEGYKDILQFWQEHSIDQAFGGFYGEMDRRGKAVPSAPKGLVLNARILWTFSSAYNFLKEEAYLQVAHRAYQYLIDHFWDKTHGGLFWSLNHKGELLDGRKQIYAQGFGIYGLSEYYKATHKQESLDYALELYHLIEKHSADPVHGGYLEALSREWGPMEDMRLSPKDANEPKSMNTHLHIIEPYTNLFRVWPKAELGQKMEALIRVFLDKIIDNTTAHFQLFFERDWTVKSNMVSYGHDIEGAWLLHEAAEVLGDPQLLKEVQAMSLRMAEVTLREGCSSDGSIFYEKDLSSGHLDQDRHWWVQAEGMVGFMDAWQISGQPLYLEKVYALWAYIEQNLIDRENGEWFLSIDATGKPELTAPKGGFWKCPYHNTRALMELTSRIKQSSLYLST</sequence>
<name>A0A0E9LSZ2_9BACT</name>
<dbReference type="Gene3D" id="1.50.10.10">
    <property type="match status" value="1"/>
</dbReference>
<dbReference type="OrthoDB" id="5141876at2"/>
<organism evidence="5 6">
    <name type="scientific">Geofilum rubicundum JCM 15548</name>
    <dbReference type="NCBI Taxonomy" id="1236989"/>
    <lineage>
        <taxon>Bacteria</taxon>
        <taxon>Pseudomonadati</taxon>
        <taxon>Bacteroidota</taxon>
        <taxon>Bacteroidia</taxon>
        <taxon>Marinilabiliales</taxon>
        <taxon>Marinilabiliaceae</taxon>
        <taxon>Geofilum</taxon>
    </lineage>
</organism>
<keyword evidence="6" id="KW-1185">Reference proteome</keyword>
<comment type="similarity">
    <text evidence="2">Belongs to the N-acylglucosamine 2-epimerase family.</text>
</comment>
<dbReference type="GO" id="GO:0047736">
    <property type="term" value="F:cellobiose epimerase activity"/>
    <property type="evidence" value="ECO:0007669"/>
    <property type="project" value="UniProtKB-UniRule"/>
</dbReference>
<accession>A0A0E9LSZ2</accession>
<dbReference type="InterPro" id="IPR010819">
    <property type="entry name" value="AGE/CE"/>
</dbReference>
<dbReference type="HAMAP" id="MF_00929">
    <property type="entry name" value="Cellobiose_2_epim"/>
    <property type="match status" value="1"/>
</dbReference>
<dbReference type="SUPFAM" id="SSF48208">
    <property type="entry name" value="Six-hairpin glycosidases"/>
    <property type="match status" value="1"/>
</dbReference>
<dbReference type="InterPro" id="IPR028584">
    <property type="entry name" value="Cellobiose_2_epim"/>
</dbReference>